<evidence type="ECO:0000313" key="2">
    <source>
        <dbReference type="Proteomes" id="UP000253950"/>
    </source>
</evidence>
<gene>
    <name evidence="1" type="ORF">DPV84_04495</name>
</gene>
<dbReference type="EMBL" id="QEQG01000004">
    <property type="protein sequence ID" value="RDF11447.1"/>
    <property type="molecule type" value="Genomic_DNA"/>
</dbReference>
<name>A0ABX9HQX7_9PAST</name>
<accession>A0ABX9HQX7</accession>
<reference evidence="1 2" key="1">
    <citation type="submission" date="2018-05" db="EMBL/GenBank/DDBJ databases">
        <title>Draft Genome Sequences for a Diverse set of 7 Haemophilus Species.</title>
        <authorList>
            <person name="Nichols M."/>
            <person name="Topaz N."/>
            <person name="Wang X."/>
            <person name="Wang X."/>
            <person name="Boxrud D."/>
        </authorList>
    </citation>
    <scope>NUCLEOTIDE SEQUENCE [LARGE SCALE GENOMIC DNA]</scope>
    <source>
        <strain evidence="1 2">C2015005473</strain>
    </source>
</reference>
<evidence type="ECO:0008006" key="3">
    <source>
        <dbReference type="Google" id="ProtNLM"/>
    </source>
</evidence>
<dbReference type="RefSeq" id="WP_111389514.1">
    <property type="nucleotide sequence ID" value="NZ_JANFLW010000003.1"/>
</dbReference>
<evidence type="ECO:0000313" key="1">
    <source>
        <dbReference type="EMBL" id="RDF11447.1"/>
    </source>
</evidence>
<organism evidence="1 2">
    <name type="scientific">Haemophilus sputorum</name>
    <dbReference type="NCBI Taxonomy" id="1078480"/>
    <lineage>
        <taxon>Bacteria</taxon>
        <taxon>Pseudomonadati</taxon>
        <taxon>Pseudomonadota</taxon>
        <taxon>Gammaproteobacteria</taxon>
        <taxon>Pasteurellales</taxon>
        <taxon>Pasteurellaceae</taxon>
        <taxon>Haemophilus</taxon>
    </lineage>
</organism>
<dbReference type="PROSITE" id="PS51257">
    <property type="entry name" value="PROKAR_LIPOPROTEIN"/>
    <property type="match status" value="1"/>
</dbReference>
<protein>
    <recommendedName>
        <fullName evidence="3">Lipoprotein</fullName>
    </recommendedName>
</protein>
<dbReference type="Proteomes" id="UP000253950">
    <property type="component" value="Unassembled WGS sequence"/>
</dbReference>
<proteinExistence type="predicted"/>
<comment type="caution">
    <text evidence="1">The sequence shown here is derived from an EMBL/GenBank/DDBJ whole genome shotgun (WGS) entry which is preliminary data.</text>
</comment>
<sequence>MKRIISLLCLALVACSSDKTSSSPEEITYISESSGLRHIGDDIVYIRDIIKTPDNKVYFIGDNEDYEFSGAEIEYLRPLLQPEYITPMLKKEDKNYDLSISIYADRSHNNVQLTYRLGMPVKHVKTLRQSLQGLKPRWTTYYGGDTDCHADDFFYPAPADCKGKKRPTKLVFEIDAQEDRLNGKIVKLSNRDDIMKNPSLPIAIRSYIRNYRLKTDKEIRTEKWENTKDNIKDGVGDALTIITAPIWFPMMILLGPPVMGK</sequence>
<keyword evidence="2" id="KW-1185">Reference proteome</keyword>